<keyword evidence="2" id="KW-1185">Reference proteome</keyword>
<reference evidence="1 2" key="1">
    <citation type="submission" date="2019-12" db="EMBL/GenBank/DDBJ databases">
        <title>Halocatena pleomorpha gen. nov. sp. nov., an extremely halophilic archaeon of family Halobacteriaceae isolated from saltpan soil.</title>
        <authorList>
            <person name="Pal Y."/>
            <person name="Verma A."/>
            <person name="Krishnamurthi S."/>
            <person name="Kumar P."/>
        </authorList>
    </citation>
    <scope>NUCLEOTIDE SEQUENCE [LARGE SCALE GENOMIC DNA]</scope>
    <source>
        <strain evidence="1 2">JCM 16495</strain>
    </source>
</reference>
<sequence>MNTTRRGAVALLAVVGLVVTSGCLTVYPSVTVESNDSATFRNVETGSEWGTSSVQATITFAPSATTTDGVSRVNVITESGGSFYSTEVDTGQTSVSLPLPTGTPVTLYAVNTVNGSVVATQNVTVSGDTYP</sequence>
<dbReference type="OrthoDB" id="351211at2157"/>
<name>A0A6B0GH33_9EURY</name>
<accession>A0A6B0GH33</accession>
<evidence type="ECO:0000313" key="2">
    <source>
        <dbReference type="Proteomes" id="UP000451471"/>
    </source>
</evidence>
<proteinExistence type="predicted"/>
<comment type="caution">
    <text evidence="1">The sequence shown here is derived from an EMBL/GenBank/DDBJ whole genome shotgun (WGS) entry which is preliminary data.</text>
</comment>
<gene>
    <name evidence="1" type="ORF">GQS65_01965</name>
</gene>
<organism evidence="1 2">
    <name type="scientific">Halomarina oriensis</name>
    <dbReference type="NCBI Taxonomy" id="671145"/>
    <lineage>
        <taxon>Archaea</taxon>
        <taxon>Methanobacteriati</taxon>
        <taxon>Methanobacteriota</taxon>
        <taxon>Stenosarchaea group</taxon>
        <taxon>Halobacteria</taxon>
        <taxon>Halobacteriales</taxon>
        <taxon>Natronomonadaceae</taxon>
        <taxon>Halomarina</taxon>
    </lineage>
</organism>
<protein>
    <submittedName>
        <fullName evidence="1">Uncharacterized protein</fullName>
    </submittedName>
</protein>
<evidence type="ECO:0000313" key="1">
    <source>
        <dbReference type="EMBL" id="MWG33267.1"/>
    </source>
</evidence>
<dbReference type="EMBL" id="WSZK01000006">
    <property type="protein sequence ID" value="MWG33267.1"/>
    <property type="molecule type" value="Genomic_DNA"/>
</dbReference>
<dbReference type="Proteomes" id="UP000451471">
    <property type="component" value="Unassembled WGS sequence"/>
</dbReference>
<dbReference type="PROSITE" id="PS51257">
    <property type="entry name" value="PROKAR_LIPOPROTEIN"/>
    <property type="match status" value="1"/>
</dbReference>
<dbReference type="AlphaFoldDB" id="A0A6B0GH33"/>